<feature type="transmembrane region" description="Helical" evidence="2">
    <location>
        <begin position="246"/>
        <end position="269"/>
    </location>
</feature>
<comment type="caution">
    <text evidence="3">The sequence shown here is derived from an EMBL/GenBank/DDBJ whole genome shotgun (WGS) entry which is preliminary data.</text>
</comment>
<dbReference type="Proteomes" id="UP001600064">
    <property type="component" value="Unassembled WGS sequence"/>
</dbReference>
<keyword evidence="4" id="KW-1185">Reference proteome</keyword>
<keyword evidence="2" id="KW-0472">Membrane</keyword>
<accession>A0ABR4DMF1</accession>
<evidence type="ECO:0000256" key="2">
    <source>
        <dbReference type="SAM" id="Phobius"/>
    </source>
</evidence>
<protein>
    <submittedName>
        <fullName evidence="3">Uncharacterized protein</fullName>
    </submittedName>
</protein>
<proteinExistence type="predicted"/>
<feature type="transmembrane region" description="Helical" evidence="2">
    <location>
        <begin position="176"/>
        <end position="196"/>
    </location>
</feature>
<evidence type="ECO:0000256" key="1">
    <source>
        <dbReference type="SAM" id="MobiDB-lite"/>
    </source>
</evidence>
<evidence type="ECO:0000313" key="4">
    <source>
        <dbReference type="Proteomes" id="UP001600064"/>
    </source>
</evidence>
<feature type="compositionally biased region" description="Polar residues" evidence="1">
    <location>
        <begin position="294"/>
        <end position="314"/>
    </location>
</feature>
<gene>
    <name evidence="3" type="ORF">VTJ83DRAFT_732</name>
</gene>
<reference evidence="3 4" key="1">
    <citation type="journal article" date="2024" name="Commun. Biol.">
        <title>Comparative genomic analysis of thermophilic fungi reveals convergent evolutionary adaptations and gene losses.</title>
        <authorList>
            <person name="Steindorff A.S."/>
            <person name="Aguilar-Pontes M.V."/>
            <person name="Robinson A.J."/>
            <person name="Andreopoulos B."/>
            <person name="LaButti K."/>
            <person name="Kuo A."/>
            <person name="Mondo S."/>
            <person name="Riley R."/>
            <person name="Otillar R."/>
            <person name="Haridas S."/>
            <person name="Lipzen A."/>
            <person name="Grimwood J."/>
            <person name="Schmutz J."/>
            <person name="Clum A."/>
            <person name="Reid I.D."/>
            <person name="Moisan M.C."/>
            <person name="Butler G."/>
            <person name="Nguyen T.T.M."/>
            <person name="Dewar K."/>
            <person name="Conant G."/>
            <person name="Drula E."/>
            <person name="Henrissat B."/>
            <person name="Hansel C."/>
            <person name="Singer S."/>
            <person name="Hutchinson M.I."/>
            <person name="de Vries R.P."/>
            <person name="Natvig D.O."/>
            <person name="Powell A.J."/>
            <person name="Tsang A."/>
            <person name="Grigoriev I.V."/>
        </authorList>
    </citation>
    <scope>NUCLEOTIDE SEQUENCE [LARGE SCALE GENOMIC DNA]</scope>
    <source>
        <strain evidence="3 4">ATCC 22073</strain>
    </source>
</reference>
<organism evidence="3 4">
    <name type="scientific">Remersonia thermophila</name>
    <dbReference type="NCBI Taxonomy" id="72144"/>
    <lineage>
        <taxon>Eukaryota</taxon>
        <taxon>Fungi</taxon>
        <taxon>Dikarya</taxon>
        <taxon>Ascomycota</taxon>
        <taxon>Pezizomycotina</taxon>
        <taxon>Sordariomycetes</taxon>
        <taxon>Sordariomycetidae</taxon>
        <taxon>Sordariales</taxon>
        <taxon>Sordariales incertae sedis</taxon>
        <taxon>Remersonia</taxon>
    </lineage>
</organism>
<feature type="transmembrane region" description="Helical" evidence="2">
    <location>
        <begin position="203"/>
        <end position="223"/>
    </location>
</feature>
<keyword evidence="2" id="KW-1133">Transmembrane helix</keyword>
<feature type="region of interest" description="Disordered" evidence="1">
    <location>
        <begin position="283"/>
        <end position="342"/>
    </location>
</feature>
<dbReference type="GeneID" id="98128773"/>
<dbReference type="EMBL" id="JAZGUE010000001">
    <property type="protein sequence ID" value="KAL2271361.1"/>
    <property type="molecule type" value="Genomic_DNA"/>
</dbReference>
<name>A0ABR4DMF1_9PEZI</name>
<feature type="transmembrane region" description="Helical" evidence="2">
    <location>
        <begin position="12"/>
        <end position="31"/>
    </location>
</feature>
<sequence length="342" mass="36802">MIQWKLYGTSLVLYIFCFMIPIVGNIIFLASGSREKGVFAMTHVVHVPFLAESLNESTGAGPDANRDAGPLVPPKLPTVWVFGLSVAGVCDNFTDIQEIHCRRRFLPSNGILTLLEDSLRHSFRRRGGDQDIHNRTQSDSELVKAVLTSWNKTLDRHNLASGIVAHRDKLDAVLRASAGCAIALAILDLVWFVVTVQTLAKGLATPVLSILNGGLGIAVWALADRAYDLGTVLPPDMNAEWLEQEVFFTFMGGTLRVLFMAGMVGYCCVRAIRAPKRAAHPTESAFGEPAAGTAGSSQGNPAQGNINGVTNVNNELAADQQRDVESGAVWHIGPSRSRASAA</sequence>
<evidence type="ECO:0000313" key="3">
    <source>
        <dbReference type="EMBL" id="KAL2271361.1"/>
    </source>
</evidence>
<keyword evidence="2" id="KW-0812">Transmembrane</keyword>
<dbReference type="RefSeq" id="XP_070870085.1">
    <property type="nucleotide sequence ID" value="XM_071014129.1"/>
</dbReference>